<evidence type="ECO:0000313" key="3">
    <source>
        <dbReference type="EMBL" id="MBK1875453.1"/>
    </source>
</evidence>
<feature type="domain" description="ASPIC/UnbV" evidence="2">
    <location>
        <begin position="5"/>
        <end position="52"/>
    </location>
</feature>
<evidence type="ECO:0000313" key="4">
    <source>
        <dbReference type="Proteomes" id="UP000617628"/>
    </source>
</evidence>
<comment type="caution">
    <text evidence="3">The sequence shown here is derived from an EMBL/GenBank/DDBJ whole genome shotgun (WGS) entry which is preliminary data.</text>
</comment>
<keyword evidence="4" id="KW-1185">Reference proteome</keyword>
<proteinExistence type="predicted"/>
<dbReference type="Pfam" id="PF07593">
    <property type="entry name" value="UnbV_ASPIC"/>
    <property type="match status" value="1"/>
</dbReference>
<organism evidence="3 4">
    <name type="scientific">Pelagicoccus mobilis</name>
    <dbReference type="NCBI Taxonomy" id="415221"/>
    <lineage>
        <taxon>Bacteria</taxon>
        <taxon>Pseudomonadati</taxon>
        <taxon>Verrucomicrobiota</taxon>
        <taxon>Opitutia</taxon>
        <taxon>Puniceicoccales</taxon>
        <taxon>Pelagicoccaceae</taxon>
        <taxon>Pelagicoccus</taxon>
    </lineage>
</organism>
<reference evidence="3" key="1">
    <citation type="submission" date="2021-01" db="EMBL/GenBank/DDBJ databases">
        <title>Modified the classification status of verrucomicrobia.</title>
        <authorList>
            <person name="Feng X."/>
        </authorList>
    </citation>
    <scope>NUCLEOTIDE SEQUENCE</scope>
    <source>
        <strain evidence="3">KCTC 13126</strain>
    </source>
</reference>
<dbReference type="Proteomes" id="UP000617628">
    <property type="component" value="Unassembled WGS sequence"/>
</dbReference>
<dbReference type="AlphaFoldDB" id="A0A934VPE7"/>
<evidence type="ECO:0000256" key="1">
    <source>
        <dbReference type="SAM" id="MobiDB-lite"/>
    </source>
</evidence>
<accession>A0A934VPE7</accession>
<dbReference type="EMBL" id="JAENIL010000002">
    <property type="protein sequence ID" value="MBK1875453.1"/>
    <property type="molecule type" value="Genomic_DNA"/>
</dbReference>
<feature type="compositionally biased region" description="Polar residues" evidence="1">
    <location>
        <begin position="1"/>
        <end position="17"/>
    </location>
</feature>
<feature type="region of interest" description="Disordered" evidence="1">
    <location>
        <begin position="1"/>
        <end position="20"/>
    </location>
</feature>
<dbReference type="InterPro" id="IPR011519">
    <property type="entry name" value="UnbV_ASPIC"/>
</dbReference>
<protein>
    <submittedName>
        <fullName evidence="3">ASPIC/UnbV domain-containing protein</fullName>
    </submittedName>
</protein>
<sequence>MYKTVGTGSSFGGNPTRQEIGLGNAESIESATIIWPTSKTTQVFKSVELNKSFRIHEYATSPEHIQYPKLKQQGNPVHTHQR</sequence>
<name>A0A934VPE7_9BACT</name>
<gene>
    <name evidence="3" type="ORF">JIN87_01170</name>
</gene>
<evidence type="ECO:0000259" key="2">
    <source>
        <dbReference type="Pfam" id="PF07593"/>
    </source>
</evidence>
<dbReference type="RefSeq" id="WP_200353777.1">
    <property type="nucleotide sequence ID" value="NZ_JAENIL010000002.1"/>
</dbReference>